<dbReference type="Proteomes" id="UP000587270">
    <property type="component" value="Unassembled WGS sequence"/>
</dbReference>
<dbReference type="RefSeq" id="WP_170090647.1">
    <property type="nucleotide sequence ID" value="NZ_JABAFN010000008.1"/>
</dbReference>
<accession>A0AAW9ZF88</accession>
<dbReference type="AlphaFoldDB" id="A0AAW9ZF88"/>
<organism evidence="1 2">
    <name type="scientific">Limosilactobacillus reuteri</name>
    <name type="common">Lactobacillus reuteri</name>
    <dbReference type="NCBI Taxonomy" id="1598"/>
    <lineage>
        <taxon>Bacteria</taxon>
        <taxon>Bacillati</taxon>
        <taxon>Bacillota</taxon>
        <taxon>Bacilli</taxon>
        <taxon>Lactobacillales</taxon>
        <taxon>Lactobacillaceae</taxon>
        <taxon>Limosilactobacillus</taxon>
    </lineage>
</organism>
<comment type="caution">
    <text evidence="1">The sequence shown here is derived from an EMBL/GenBank/DDBJ whole genome shotgun (WGS) entry which is preliminary data.</text>
</comment>
<evidence type="ECO:0000313" key="2">
    <source>
        <dbReference type="Proteomes" id="UP000587270"/>
    </source>
</evidence>
<proteinExistence type="predicted"/>
<protein>
    <submittedName>
        <fullName evidence="1">Uncharacterized protein</fullName>
    </submittedName>
</protein>
<evidence type="ECO:0000313" key="1">
    <source>
        <dbReference type="EMBL" id="NME21791.1"/>
    </source>
</evidence>
<name>A0AAW9ZF88_LIMRT</name>
<reference evidence="1 2" key="1">
    <citation type="submission" date="2020-04" db="EMBL/GenBank/DDBJ databases">
        <authorList>
            <person name="Hitch T.C.A."/>
            <person name="Wylensek D."/>
            <person name="Clavel T."/>
        </authorList>
    </citation>
    <scope>NUCLEOTIDE SEQUENCE [LARGE SCALE GENOMIC DNA]</scope>
    <source>
        <strain evidence="1 2">WCA-386-APC-4I</strain>
    </source>
</reference>
<gene>
    <name evidence="1" type="ORF">HF865_03575</name>
</gene>
<dbReference type="EMBL" id="JABAFN010000008">
    <property type="protein sequence ID" value="NME21791.1"/>
    <property type="molecule type" value="Genomic_DNA"/>
</dbReference>
<sequence>MAIVNIKIDTEHLGDTPKVQIDGKKIDVLDHIDFDWTTSQFSSLPSTSKLTIKRWPDYIHNARMNENLDFDRNEIVMQDITWKTASHE</sequence>